<dbReference type="Pfam" id="PF13489">
    <property type="entry name" value="Methyltransf_23"/>
    <property type="match status" value="1"/>
</dbReference>
<protein>
    <submittedName>
        <fullName evidence="1">Methyltransferase domain-containing protein</fullName>
    </submittedName>
</protein>
<keyword evidence="1" id="KW-0808">Transferase</keyword>
<dbReference type="Gene3D" id="3.40.50.150">
    <property type="entry name" value="Vaccinia Virus protein VP39"/>
    <property type="match status" value="1"/>
</dbReference>
<dbReference type="InterPro" id="IPR029063">
    <property type="entry name" value="SAM-dependent_MTases_sf"/>
</dbReference>
<dbReference type="PANTHER" id="PTHR43861">
    <property type="entry name" value="TRANS-ACONITATE 2-METHYLTRANSFERASE-RELATED"/>
    <property type="match status" value="1"/>
</dbReference>
<dbReference type="GO" id="GO:0032259">
    <property type="term" value="P:methylation"/>
    <property type="evidence" value="ECO:0007669"/>
    <property type="project" value="UniProtKB-KW"/>
</dbReference>
<name>A0A1H1LZM7_9ACTN</name>
<dbReference type="AlphaFoldDB" id="A0A1H1LZM7"/>
<sequence>MKGNTARDGRLNFDRVVDAYDAGRPRIPTDVVARAVERTGLQPGDTVLEIGAATGQLTKELRARHLSVVALEPGQALRSRLVRHLDEDTGFVVRGDFFEEYAGEEGPFAAIWSANAFHWVDPAVSYEKAASLLAPAGHLVLIWTHPILRDDLQTAMNAQAFADEPDFAFDPAEFTGYLHRVGAEGREELAASGVFEEPEYEWTTQAYAQDVDTYVAYLMSYGHVAGREQDERDALATKVRTTLGTLGVDRVELTLHSYVCVARRR</sequence>
<dbReference type="OrthoDB" id="9797252at2"/>
<dbReference type="STRING" id="117157.SAMN04489717_0613"/>
<proteinExistence type="predicted"/>
<dbReference type="SUPFAM" id="SSF53335">
    <property type="entry name" value="S-adenosyl-L-methionine-dependent methyltransferases"/>
    <property type="match status" value="1"/>
</dbReference>
<keyword evidence="2" id="KW-1185">Reference proteome</keyword>
<evidence type="ECO:0000313" key="1">
    <source>
        <dbReference type="EMBL" id="SDR80016.1"/>
    </source>
</evidence>
<accession>A0A1H1LZM7</accession>
<organism evidence="1 2">
    <name type="scientific">Actinopolymorpha singaporensis</name>
    <dbReference type="NCBI Taxonomy" id="117157"/>
    <lineage>
        <taxon>Bacteria</taxon>
        <taxon>Bacillati</taxon>
        <taxon>Actinomycetota</taxon>
        <taxon>Actinomycetes</taxon>
        <taxon>Propionibacteriales</taxon>
        <taxon>Actinopolymorphaceae</taxon>
        <taxon>Actinopolymorpha</taxon>
    </lineage>
</organism>
<gene>
    <name evidence="1" type="ORF">SAMN04489717_0613</name>
</gene>
<dbReference type="PANTHER" id="PTHR43861:SF1">
    <property type="entry name" value="TRANS-ACONITATE 2-METHYLTRANSFERASE"/>
    <property type="match status" value="1"/>
</dbReference>
<dbReference type="RefSeq" id="WP_092650357.1">
    <property type="nucleotide sequence ID" value="NZ_LT629732.1"/>
</dbReference>
<dbReference type="EMBL" id="LT629732">
    <property type="protein sequence ID" value="SDR80016.1"/>
    <property type="molecule type" value="Genomic_DNA"/>
</dbReference>
<reference evidence="1 2" key="1">
    <citation type="submission" date="2016-10" db="EMBL/GenBank/DDBJ databases">
        <authorList>
            <person name="de Groot N.N."/>
        </authorList>
    </citation>
    <scope>NUCLEOTIDE SEQUENCE [LARGE SCALE GENOMIC DNA]</scope>
    <source>
        <strain evidence="1 2">DSM 22024</strain>
    </source>
</reference>
<keyword evidence="1" id="KW-0489">Methyltransferase</keyword>
<dbReference type="GO" id="GO:0008168">
    <property type="term" value="F:methyltransferase activity"/>
    <property type="evidence" value="ECO:0007669"/>
    <property type="project" value="UniProtKB-KW"/>
</dbReference>
<dbReference type="CDD" id="cd02440">
    <property type="entry name" value="AdoMet_MTases"/>
    <property type="match status" value="1"/>
</dbReference>
<evidence type="ECO:0000313" key="2">
    <source>
        <dbReference type="Proteomes" id="UP000198983"/>
    </source>
</evidence>
<dbReference type="Proteomes" id="UP000198983">
    <property type="component" value="Chromosome I"/>
</dbReference>